<accession>A0ABT0C0A1</accession>
<dbReference type="InterPro" id="IPR036635">
    <property type="entry name" value="MurB_C_sf"/>
</dbReference>
<dbReference type="PANTHER" id="PTHR21071">
    <property type="entry name" value="UDP-N-ACETYLENOLPYRUVOYLGLUCOSAMINE REDUCTASE"/>
    <property type="match status" value="1"/>
</dbReference>
<dbReference type="NCBIfam" id="NF010478">
    <property type="entry name" value="PRK13903.1"/>
    <property type="match status" value="1"/>
</dbReference>
<feature type="active site" evidence="19">
    <location>
        <position position="331"/>
    </location>
</feature>
<evidence type="ECO:0000256" key="12">
    <source>
        <dbReference type="ARBA" id="ARBA00022960"/>
    </source>
</evidence>
<keyword evidence="10 19" id="KW-0274">FAD</keyword>
<dbReference type="InterPro" id="IPR036318">
    <property type="entry name" value="FAD-bd_PCMH-like_sf"/>
</dbReference>
<keyword evidence="13 19" id="KW-0573">Peptidoglycan synthesis</keyword>
<dbReference type="Pfam" id="PF01565">
    <property type="entry name" value="FAD_binding_4"/>
    <property type="match status" value="1"/>
</dbReference>
<comment type="cofactor">
    <cofactor evidence="1 19">
        <name>FAD</name>
        <dbReference type="ChEBI" id="CHEBI:57692"/>
    </cofactor>
</comment>
<evidence type="ECO:0000256" key="8">
    <source>
        <dbReference type="ARBA" id="ARBA00022618"/>
    </source>
</evidence>
<dbReference type="InterPro" id="IPR006094">
    <property type="entry name" value="Oxid_FAD_bind_N"/>
</dbReference>
<comment type="subcellular location">
    <subcellularLocation>
        <location evidence="3 19">Cytoplasm</location>
    </subcellularLocation>
</comment>
<dbReference type="InterPro" id="IPR016169">
    <property type="entry name" value="FAD-bd_PCMH_sub2"/>
</dbReference>
<evidence type="ECO:0000259" key="20">
    <source>
        <dbReference type="PROSITE" id="PS51387"/>
    </source>
</evidence>
<protein>
    <recommendedName>
        <fullName evidence="6 19">UDP-N-acetylenolpyruvoylglucosamine reductase</fullName>
        <ecNumber evidence="5 19">1.3.1.98</ecNumber>
    </recommendedName>
    <alternativeName>
        <fullName evidence="17 19">UDP-N-acetylmuramate dehydrogenase</fullName>
    </alternativeName>
</protein>
<dbReference type="InterPro" id="IPR016166">
    <property type="entry name" value="FAD-bd_PCMH"/>
</dbReference>
<keyword evidence="14 19" id="KW-0560">Oxidoreductase</keyword>
<dbReference type="RefSeq" id="WP_243324439.1">
    <property type="nucleotide sequence ID" value="NZ_JAKZMM010000015.1"/>
</dbReference>
<evidence type="ECO:0000313" key="21">
    <source>
        <dbReference type="EMBL" id="MCJ2380444.1"/>
    </source>
</evidence>
<keyword evidence="9 19" id="KW-0285">Flavoprotein</keyword>
<dbReference type="InterPro" id="IPR011601">
    <property type="entry name" value="MurB_C"/>
</dbReference>
<keyword evidence="16 19" id="KW-0961">Cell wall biogenesis/degradation</keyword>
<evidence type="ECO:0000256" key="14">
    <source>
        <dbReference type="ARBA" id="ARBA00023002"/>
    </source>
</evidence>
<evidence type="ECO:0000313" key="22">
    <source>
        <dbReference type="Proteomes" id="UP001165444"/>
    </source>
</evidence>
<comment type="similarity">
    <text evidence="19">Belongs to the MurB family.</text>
</comment>
<dbReference type="PANTHER" id="PTHR21071:SF4">
    <property type="entry name" value="UDP-N-ACETYLENOLPYRUVOYLGLUCOSAMINE REDUCTASE"/>
    <property type="match status" value="1"/>
</dbReference>
<comment type="function">
    <text evidence="2 19">Cell wall formation.</text>
</comment>
<keyword evidence="15 19" id="KW-0131">Cell cycle</keyword>
<gene>
    <name evidence="19 21" type="primary">murB</name>
    <name evidence="21" type="ORF">MUN53_07460</name>
</gene>
<keyword evidence="22" id="KW-1185">Reference proteome</keyword>
<evidence type="ECO:0000256" key="1">
    <source>
        <dbReference type="ARBA" id="ARBA00001974"/>
    </source>
</evidence>
<dbReference type="EMBL" id="JAKZMM010000015">
    <property type="protein sequence ID" value="MCJ2380444.1"/>
    <property type="molecule type" value="Genomic_DNA"/>
</dbReference>
<organism evidence="21 22">
    <name type="scientific">Parabacteroides faecalis</name>
    <dbReference type="NCBI Taxonomy" id="2924040"/>
    <lineage>
        <taxon>Bacteria</taxon>
        <taxon>Pseudomonadati</taxon>
        <taxon>Bacteroidota</taxon>
        <taxon>Bacteroidia</taxon>
        <taxon>Bacteroidales</taxon>
        <taxon>Tannerellaceae</taxon>
        <taxon>Parabacteroides</taxon>
    </lineage>
</organism>
<dbReference type="HAMAP" id="MF_00037">
    <property type="entry name" value="MurB"/>
    <property type="match status" value="1"/>
</dbReference>
<evidence type="ECO:0000256" key="18">
    <source>
        <dbReference type="ARBA" id="ARBA00048914"/>
    </source>
</evidence>
<feature type="active site" evidence="19">
    <location>
        <position position="164"/>
    </location>
</feature>
<evidence type="ECO:0000256" key="17">
    <source>
        <dbReference type="ARBA" id="ARBA00031026"/>
    </source>
</evidence>
<dbReference type="InterPro" id="IPR016167">
    <property type="entry name" value="FAD-bd_PCMH_sub1"/>
</dbReference>
<evidence type="ECO:0000256" key="5">
    <source>
        <dbReference type="ARBA" id="ARBA00012518"/>
    </source>
</evidence>
<evidence type="ECO:0000256" key="16">
    <source>
        <dbReference type="ARBA" id="ARBA00023316"/>
    </source>
</evidence>
<dbReference type="NCBIfam" id="NF000755">
    <property type="entry name" value="PRK00046.1"/>
    <property type="match status" value="1"/>
</dbReference>
<reference evidence="21 22" key="1">
    <citation type="submission" date="2022-03" db="EMBL/GenBank/DDBJ databases">
        <title>Parabacteroides sp. nov. isolated from swine feces.</title>
        <authorList>
            <person name="Bak J.E."/>
        </authorList>
    </citation>
    <scope>NUCLEOTIDE SEQUENCE [LARGE SCALE GENOMIC DNA]</scope>
    <source>
        <strain evidence="21 22">AGMB00274</strain>
    </source>
</reference>
<evidence type="ECO:0000256" key="13">
    <source>
        <dbReference type="ARBA" id="ARBA00022984"/>
    </source>
</evidence>
<keyword evidence="12 19" id="KW-0133">Cell shape</keyword>
<evidence type="ECO:0000256" key="10">
    <source>
        <dbReference type="ARBA" id="ARBA00022827"/>
    </source>
</evidence>
<comment type="caution">
    <text evidence="21">The sequence shown here is derived from an EMBL/GenBank/DDBJ whole genome shotgun (WGS) entry which is preliminary data.</text>
</comment>
<comment type="catalytic activity">
    <reaction evidence="18 19">
        <text>UDP-N-acetyl-alpha-D-muramate + NADP(+) = UDP-N-acetyl-3-O-(1-carboxyvinyl)-alpha-D-glucosamine + NADPH + H(+)</text>
        <dbReference type="Rhea" id="RHEA:12248"/>
        <dbReference type="ChEBI" id="CHEBI:15378"/>
        <dbReference type="ChEBI" id="CHEBI:57783"/>
        <dbReference type="ChEBI" id="CHEBI:58349"/>
        <dbReference type="ChEBI" id="CHEBI:68483"/>
        <dbReference type="ChEBI" id="CHEBI:70757"/>
        <dbReference type="EC" id="1.3.1.98"/>
    </reaction>
</comment>
<dbReference type="GO" id="GO:0008762">
    <property type="term" value="F:UDP-N-acetylmuramate dehydrogenase activity"/>
    <property type="evidence" value="ECO:0007669"/>
    <property type="project" value="UniProtKB-EC"/>
</dbReference>
<evidence type="ECO:0000256" key="2">
    <source>
        <dbReference type="ARBA" id="ARBA00003921"/>
    </source>
</evidence>
<comment type="pathway">
    <text evidence="4 19">Cell wall biogenesis; peptidoglycan biosynthesis.</text>
</comment>
<dbReference type="Gene3D" id="3.90.78.10">
    <property type="entry name" value="UDP-N-acetylenolpyruvoylglucosamine reductase, C-terminal domain"/>
    <property type="match status" value="1"/>
</dbReference>
<evidence type="ECO:0000256" key="6">
    <source>
        <dbReference type="ARBA" id="ARBA00015188"/>
    </source>
</evidence>
<proteinExistence type="inferred from homology"/>
<keyword evidence="7 19" id="KW-0963">Cytoplasm</keyword>
<evidence type="ECO:0000256" key="7">
    <source>
        <dbReference type="ARBA" id="ARBA00022490"/>
    </source>
</evidence>
<evidence type="ECO:0000256" key="3">
    <source>
        <dbReference type="ARBA" id="ARBA00004496"/>
    </source>
</evidence>
<evidence type="ECO:0000256" key="11">
    <source>
        <dbReference type="ARBA" id="ARBA00022857"/>
    </source>
</evidence>
<dbReference type="EC" id="1.3.1.98" evidence="5 19"/>
<dbReference type="Proteomes" id="UP001165444">
    <property type="component" value="Unassembled WGS sequence"/>
</dbReference>
<evidence type="ECO:0000256" key="15">
    <source>
        <dbReference type="ARBA" id="ARBA00023306"/>
    </source>
</evidence>
<dbReference type="NCBIfam" id="TIGR00179">
    <property type="entry name" value="murB"/>
    <property type="match status" value="1"/>
</dbReference>
<dbReference type="Pfam" id="PF02873">
    <property type="entry name" value="MurB_C"/>
    <property type="match status" value="1"/>
</dbReference>
<feature type="domain" description="FAD-binding PCMH-type" evidence="20">
    <location>
        <begin position="16"/>
        <end position="188"/>
    </location>
</feature>
<keyword evidence="8 19" id="KW-0132">Cell division</keyword>
<dbReference type="Gene3D" id="3.30.43.10">
    <property type="entry name" value="Uridine Diphospho-n-acetylenolpyruvylglucosamine Reductase, domain 2"/>
    <property type="match status" value="1"/>
</dbReference>
<evidence type="ECO:0000256" key="4">
    <source>
        <dbReference type="ARBA" id="ARBA00004752"/>
    </source>
</evidence>
<dbReference type="SUPFAM" id="SSF56176">
    <property type="entry name" value="FAD-binding/transporter-associated domain-like"/>
    <property type="match status" value="1"/>
</dbReference>
<sequence>MRIEQNFSLEKYNTFHLPAKTRWFMEYENEDDLQKILHDEYFQECLSLHIGKGSNLLFINDYNGIILHSAIRGLEVVREDDSFVWLRVGAAEVWDEVVAYAVSKGWGGIENLSLIPGETGAAAVQNIGAYGMEIKDAIETVEAWNQLTFEKHVFRADECGYGYRTSRFKDPHQDPHIVTYVTLKLHKQPDFKLSYGTLQDVLKDKKITLQTVRDAVIAIRQAKLPDPEVLGNAGSFFMNPVIDTAHFEKIRQQYPEIPSYPAAEGKIKVPAGWLIEQCGFKGKQHGEVGVYEKQALVLVNLGNATGDEIALMAESIRSAVKDRFGIELMPEVKYIA</sequence>
<dbReference type="InterPro" id="IPR003170">
    <property type="entry name" value="MurB"/>
</dbReference>
<evidence type="ECO:0000256" key="9">
    <source>
        <dbReference type="ARBA" id="ARBA00022630"/>
    </source>
</evidence>
<name>A0ABT0C0A1_9BACT</name>
<dbReference type="SUPFAM" id="SSF56194">
    <property type="entry name" value="Uridine diphospho-N-Acetylenolpyruvylglucosamine reductase, MurB, C-terminal domain"/>
    <property type="match status" value="1"/>
</dbReference>
<evidence type="ECO:0000256" key="19">
    <source>
        <dbReference type="HAMAP-Rule" id="MF_00037"/>
    </source>
</evidence>
<keyword evidence="11 19" id="KW-0521">NADP</keyword>
<dbReference type="Gene3D" id="3.30.465.10">
    <property type="match status" value="1"/>
</dbReference>
<dbReference type="PROSITE" id="PS51387">
    <property type="entry name" value="FAD_PCMH"/>
    <property type="match status" value="1"/>
</dbReference>
<feature type="active site" description="Proton donor" evidence="19">
    <location>
        <position position="235"/>
    </location>
</feature>